<organism evidence="3 4">
    <name type="scientific">Inhella proteolytica</name>
    <dbReference type="NCBI Taxonomy" id="2795029"/>
    <lineage>
        <taxon>Bacteria</taxon>
        <taxon>Pseudomonadati</taxon>
        <taxon>Pseudomonadota</taxon>
        <taxon>Betaproteobacteria</taxon>
        <taxon>Burkholderiales</taxon>
        <taxon>Sphaerotilaceae</taxon>
        <taxon>Inhella</taxon>
    </lineage>
</organism>
<evidence type="ECO:0000313" key="4">
    <source>
        <dbReference type="Proteomes" id="UP000613266"/>
    </source>
</evidence>
<comment type="caution">
    <text evidence="3">The sequence shown here is derived from an EMBL/GenBank/DDBJ whole genome shotgun (WGS) entry which is preliminary data.</text>
</comment>
<dbReference type="GO" id="GO:0006260">
    <property type="term" value="P:DNA replication"/>
    <property type="evidence" value="ECO:0007669"/>
    <property type="project" value="InterPro"/>
</dbReference>
<dbReference type="GO" id="GO:0008270">
    <property type="term" value="F:zinc ion binding"/>
    <property type="evidence" value="ECO:0007669"/>
    <property type="project" value="InterPro"/>
</dbReference>
<dbReference type="SUPFAM" id="SSF57783">
    <property type="entry name" value="Zinc beta-ribbon"/>
    <property type="match status" value="1"/>
</dbReference>
<evidence type="ECO:0000256" key="1">
    <source>
        <dbReference type="SAM" id="MobiDB-lite"/>
    </source>
</evidence>
<evidence type="ECO:0000259" key="2">
    <source>
        <dbReference type="SMART" id="SM00400"/>
    </source>
</evidence>
<accession>A0A931NEM7</accession>
<proteinExistence type="predicted"/>
<dbReference type="Gene3D" id="3.90.580.10">
    <property type="entry name" value="Zinc finger, CHC2-type domain"/>
    <property type="match status" value="1"/>
</dbReference>
<dbReference type="GO" id="GO:0003899">
    <property type="term" value="F:DNA-directed RNA polymerase activity"/>
    <property type="evidence" value="ECO:0007669"/>
    <property type="project" value="InterPro"/>
</dbReference>
<dbReference type="Pfam" id="PF01807">
    <property type="entry name" value="Zn_ribbon_DnaG"/>
    <property type="match status" value="1"/>
</dbReference>
<sequence>MDSLRHSATAQARQIPTPPDSAFDRSRLPDPISYFENQGFALTGRGKWRTTRCDFHGGSDSMRVNSHSGGWCCMACGAKGGDVLAFHMQHLGLDFVQAARDLGCWTGANVQRPRAPAGLSAADALELAAFELQLAMIVLSDARRGVLPPDPDWQRFLQAAGRVQMLAQGAQ</sequence>
<protein>
    <recommendedName>
        <fullName evidence="2">Zinc finger CHC2-type domain-containing protein</fullName>
    </recommendedName>
</protein>
<feature type="region of interest" description="Disordered" evidence="1">
    <location>
        <begin position="1"/>
        <end position="28"/>
    </location>
</feature>
<dbReference type="InterPro" id="IPR036977">
    <property type="entry name" value="DNA_primase_Znf_CHC2"/>
</dbReference>
<keyword evidence="4" id="KW-1185">Reference proteome</keyword>
<dbReference type="AlphaFoldDB" id="A0A931NEM7"/>
<dbReference type="GO" id="GO:0003677">
    <property type="term" value="F:DNA binding"/>
    <property type="evidence" value="ECO:0007669"/>
    <property type="project" value="InterPro"/>
</dbReference>
<name>A0A931NEM7_9BURK</name>
<dbReference type="SMART" id="SM00400">
    <property type="entry name" value="ZnF_CHCC"/>
    <property type="match status" value="1"/>
</dbReference>
<dbReference type="EMBL" id="JAEDAK010000008">
    <property type="protein sequence ID" value="MBH9577862.1"/>
    <property type="molecule type" value="Genomic_DNA"/>
</dbReference>
<dbReference type="Proteomes" id="UP000613266">
    <property type="component" value="Unassembled WGS sequence"/>
</dbReference>
<dbReference type="InterPro" id="IPR002694">
    <property type="entry name" value="Znf_CHC2"/>
</dbReference>
<gene>
    <name evidence="3" type="ORF">I7X39_13235</name>
</gene>
<evidence type="ECO:0000313" key="3">
    <source>
        <dbReference type="EMBL" id="MBH9577862.1"/>
    </source>
</evidence>
<reference evidence="3" key="1">
    <citation type="submission" date="2020-12" db="EMBL/GenBank/DDBJ databases">
        <title>The genome sequence of Inhella sp. 1Y17.</title>
        <authorList>
            <person name="Liu Y."/>
        </authorList>
    </citation>
    <scope>NUCLEOTIDE SEQUENCE</scope>
    <source>
        <strain evidence="3">1Y17</strain>
    </source>
</reference>
<feature type="domain" description="Zinc finger CHC2-type" evidence="2">
    <location>
        <begin position="53"/>
        <end position="103"/>
    </location>
</feature>
<feature type="compositionally biased region" description="Polar residues" evidence="1">
    <location>
        <begin position="1"/>
        <end position="14"/>
    </location>
</feature>